<dbReference type="RefSeq" id="WP_125239261.1">
    <property type="nucleotide sequence ID" value="NZ_RQYF01000032.1"/>
</dbReference>
<proteinExistence type="inferred from homology"/>
<reference evidence="6 7" key="1">
    <citation type="submission" date="2018-11" db="EMBL/GenBank/DDBJ databases">
        <title>Genomes From Bacteria Associated with the Canine Oral Cavity: a Test Case for Automated Genome-Based Taxonomic Assignment.</title>
        <authorList>
            <person name="Coil D.A."/>
            <person name="Jospin G."/>
            <person name="Darling A.E."/>
            <person name="Wallis C."/>
            <person name="Davis I.J."/>
            <person name="Harris S."/>
            <person name="Eisen J.A."/>
            <person name="Holcombe L.J."/>
            <person name="O'Flynn C."/>
        </authorList>
    </citation>
    <scope>NUCLEOTIDE SEQUENCE [LARGE SCALE GENOMIC DNA]</scope>
    <source>
        <strain evidence="6 7">OH1047_COT-310</strain>
    </source>
</reference>
<evidence type="ECO:0000256" key="4">
    <source>
        <dbReference type="ARBA" id="ARBA00022691"/>
    </source>
</evidence>
<dbReference type="InterPro" id="IPR002748">
    <property type="entry name" value="CbiD"/>
</dbReference>
<dbReference type="GO" id="GO:0019251">
    <property type="term" value="P:anaerobic cobalamin biosynthetic process"/>
    <property type="evidence" value="ECO:0007669"/>
    <property type="project" value="UniProtKB-UniRule"/>
</dbReference>
<dbReference type="UniPathway" id="UPA00148">
    <property type="reaction ID" value="UER00227"/>
</dbReference>
<protein>
    <recommendedName>
        <fullName evidence="5">Cobalt-precorrin-5B C(1)-methyltransferase</fullName>
        <ecNumber evidence="5">2.1.1.195</ecNumber>
    </recommendedName>
    <alternativeName>
        <fullName evidence="5">Cobalt-precorrin-6A synthase</fullName>
    </alternativeName>
</protein>
<comment type="pathway">
    <text evidence="5">Cofactor biosynthesis; adenosylcobalamin biosynthesis; cob(II)yrinate a,c-diamide from sirohydrochlorin (anaerobic route): step 6/10.</text>
</comment>
<evidence type="ECO:0000256" key="5">
    <source>
        <dbReference type="HAMAP-Rule" id="MF_00787"/>
    </source>
</evidence>
<comment type="function">
    <text evidence="5">Catalyzes the methylation of C-1 in cobalt-precorrin-5B to form cobalt-precorrin-6A.</text>
</comment>
<dbReference type="PANTHER" id="PTHR35863">
    <property type="entry name" value="COBALT-PRECORRIN-5B C(1)-METHYLTRANSFERASE"/>
    <property type="match status" value="1"/>
</dbReference>
<dbReference type="SUPFAM" id="SSF111342">
    <property type="entry name" value="CbiD-like"/>
    <property type="match status" value="1"/>
</dbReference>
<dbReference type="Proteomes" id="UP000279562">
    <property type="component" value="Unassembled WGS sequence"/>
</dbReference>
<dbReference type="HAMAP" id="MF_00787">
    <property type="entry name" value="CbiD"/>
    <property type="match status" value="1"/>
</dbReference>
<keyword evidence="3 5" id="KW-0808">Transferase</keyword>
<dbReference type="Pfam" id="PF01888">
    <property type="entry name" value="CbiD"/>
    <property type="match status" value="1"/>
</dbReference>
<keyword evidence="4 5" id="KW-0949">S-adenosyl-L-methionine</keyword>
<evidence type="ECO:0000256" key="3">
    <source>
        <dbReference type="ARBA" id="ARBA00022679"/>
    </source>
</evidence>
<keyword evidence="2 5" id="KW-0489">Methyltransferase</keyword>
<dbReference type="AlphaFoldDB" id="A0A3P2A5W5"/>
<accession>A0A3P2A5W5</accession>
<comment type="catalytic activity">
    <reaction evidence="5">
        <text>Co-precorrin-5B + S-adenosyl-L-methionine = Co-precorrin-6A + S-adenosyl-L-homocysteine</text>
        <dbReference type="Rhea" id="RHEA:26285"/>
        <dbReference type="ChEBI" id="CHEBI:57856"/>
        <dbReference type="ChEBI" id="CHEBI:59789"/>
        <dbReference type="ChEBI" id="CHEBI:60063"/>
        <dbReference type="ChEBI" id="CHEBI:60064"/>
        <dbReference type="EC" id="2.1.1.195"/>
    </reaction>
</comment>
<evidence type="ECO:0000256" key="2">
    <source>
        <dbReference type="ARBA" id="ARBA00022603"/>
    </source>
</evidence>
<dbReference type="GO" id="GO:0043780">
    <property type="term" value="F:cobalt-precorrin-5B C1-methyltransferase activity"/>
    <property type="evidence" value="ECO:0007669"/>
    <property type="project" value="RHEA"/>
</dbReference>
<dbReference type="EMBL" id="RQYF01000032">
    <property type="protein sequence ID" value="RRD90862.1"/>
    <property type="molecule type" value="Genomic_DNA"/>
</dbReference>
<dbReference type="EC" id="2.1.1.195" evidence="5"/>
<evidence type="ECO:0000313" key="6">
    <source>
        <dbReference type="EMBL" id="RRD90862.1"/>
    </source>
</evidence>
<evidence type="ECO:0000313" key="7">
    <source>
        <dbReference type="Proteomes" id="UP000279562"/>
    </source>
</evidence>
<dbReference type="Pfam" id="PF02571">
    <property type="entry name" value="CbiJ"/>
    <property type="match status" value="1"/>
</dbReference>
<keyword evidence="7" id="KW-1185">Reference proteome</keyword>
<dbReference type="GO" id="GO:0016994">
    <property type="term" value="F:precorrin-6A reductase activity"/>
    <property type="evidence" value="ECO:0007669"/>
    <property type="project" value="InterPro"/>
</dbReference>
<keyword evidence="1 5" id="KW-0169">Cobalamin biosynthesis</keyword>
<dbReference type="InterPro" id="IPR003723">
    <property type="entry name" value="Precorrin-6x_reduct"/>
</dbReference>
<name>A0A3P2A5W5_9BACE</name>
<comment type="caution">
    <text evidence="6">The sequence shown here is derived from an EMBL/GenBank/DDBJ whole genome shotgun (WGS) entry which is preliminary data.</text>
</comment>
<dbReference type="Gene3D" id="3.30.2110.10">
    <property type="entry name" value="CbiD-like"/>
    <property type="match status" value="1"/>
</dbReference>
<dbReference type="NCBIfam" id="TIGR00312">
    <property type="entry name" value="cbiD"/>
    <property type="match status" value="1"/>
</dbReference>
<evidence type="ECO:0000256" key="1">
    <source>
        <dbReference type="ARBA" id="ARBA00022573"/>
    </source>
</evidence>
<organism evidence="6 7">
    <name type="scientific">Prevotella heparinolytica</name>
    <dbReference type="NCBI Taxonomy" id="28113"/>
    <lineage>
        <taxon>Bacteria</taxon>
        <taxon>Pseudomonadati</taxon>
        <taxon>Bacteroidota</taxon>
        <taxon>Bacteroidia</taxon>
        <taxon>Bacteroidales</taxon>
        <taxon>Bacteroidaceae</taxon>
        <taxon>Bacteroides</taxon>
    </lineage>
</organism>
<dbReference type="InterPro" id="IPR036074">
    <property type="entry name" value="CbiD_sf"/>
</dbReference>
<gene>
    <name evidence="5 6" type="primary">cbiD</name>
    <name evidence="6" type="ORF">EII33_07965</name>
</gene>
<sequence>MILIFGGTTEGRISVQTLEEAGKPFYYSTKGDEQEVFLHNGIRLQGAMDAGQAIAFCHRHDIRLIVDAAHPFATQLHDTLEQVSSETRIPVIRFERIFPERDEQHIIWCKDYDDAMQRIRTEGVSSLLVLSGVQSIGKLKPLWRNNDGCYFRILDRDSSRRIAHEQGFPAERLFYYRQGEDESILLQQLRPEAILTKESGMSGGFSEKVAAARQLGIRIFALCRPDTSRKFIYVNGEHGLRRMVEKYLPDFFPLHSGLTTGTCATAAAVAATWDLFNSNSAERPEEFPVVLPNGETIYVPVEPQEDTPRPVLQDNGESYSEISATVIKDAGDDPDITNGMKIVARMAVPSCMIDALREETSQEAPRIIIRGGEGIGTVTMPGLGLEPGAPAINNTPREMIKKNVRLCLERLHIAGHPLPLVVTISIPGGEEIARRTFNPRLGIEGGISIIGTSGIVKPFSSEAFINSIRKSMEVAKATKSPRIVISSGAKSERYIKARYPDLPPQAFVHYGNFIGETLKIADEEEVACVSLGVMIGKAVKLAEGNLDTHSKKVTMNKAFIQDMARRAGCGSKTLAAIGQMTLARELWDIIPEESLNKFGRILIAHCHRHCAPLLPNGELTILLITENGEIYL</sequence>
<dbReference type="PANTHER" id="PTHR35863:SF1">
    <property type="entry name" value="COBALT-PRECORRIN-5B C(1)-METHYLTRANSFERASE"/>
    <property type="match status" value="1"/>
</dbReference>
<comment type="similarity">
    <text evidence="5">Belongs to the CbiD family.</text>
</comment>
<dbReference type="PROSITE" id="PS51014">
    <property type="entry name" value="COBK_CBIJ"/>
    <property type="match status" value="1"/>
</dbReference>
<dbReference type="GO" id="GO:0032259">
    <property type="term" value="P:methylation"/>
    <property type="evidence" value="ECO:0007669"/>
    <property type="project" value="UniProtKB-KW"/>
</dbReference>